<dbReference type="Gene3D" id="6.20.20.10">
    <property type="match status" value="1"/>
</dbReference>
<dbReference type="RefSeq" id="WP_380962517.1">
    <property type="nucleotide sequence ID" value="NZ_JBHTCO010000001.1"/>
</dbReference>
<sequence length="58" mass="6261">MVDRNHICKACDGTGLLADDENWQYSCTVCGGDGILLPGESTEPAAKFSVDENNRTLE</sequence>
<evidence type="ECO:0000313" key="2">
    <source>
        <dbReference type="Proteomes" id="UP001596505"/>
    </source>
</evidence>
<dbReference type="InterPro" id="IPR036410">
    <property type="entry name" value="HSP_DnaJ_Cys-rich_dom_sf"/>
</dbReference>
<accession>A0ABW2PPY7</accession>
<dbReference type="SUPFAM" id="SSF57938">
    <property type="entry name" value="DnaJ/Hsp40 cysteine-rich domain"/>
    <property type="match status" value="1"/>
</dbReference>
<proteinExistence type="predicted"/>
<reference evidence="2" key="1">
    <citation type="journal article" date="2019" name="Int. J. Syst. Evol. Microbiol.">
        <title>The Global Catalogue of Microorganisms (GCM) 10K type strain sequencing project: providing services to taxonomists for standard genome sequencing and annotation.</title>
        <authorList>
            <consortium name="The Broad Institute Genomics Platform"/>
            <consortium name="The Broad Institute Genome Sequencing Center for Infectious Disease"/>
            <person name="Wu L."/>
            <person name="Ma J."/>
        </authorList>
    </citation>
    <scope>NUCLEOTIDE SEQUENCE [LARGE SCALE GENOMIC DNA]</scope>
    <source>
        <strain evidence="2">CGMCC 1.16305</strain>
    </source>
</reference>
<comment type="caution">
    <text evidence="1">The sequence shown here is derived from an EMBL/GenBank/DDBJ whole genome shotgun (WGS) entry which is preliminary data.</text>
</comment>
<protein>
    <submittedName>
        <fullName evidence="1">Uncharacterized protein</fullName>
    </submittedName>
</protein>
<dbReference type="EMBL" id="JBHTCO010000001">
    <property type="protein sequence ID" value="MFC7391479.1"/>
    <property type="molecule type" value="Genomic_DNA"/>
</dbReference>
<evidence type="ECO:0000313" key="1">
    <source>
        <dbReference type="EMBL" id="MFC7391479.1"/>
    </source>
</evidence>
<dbReference type="Proteomes" id="UP001596505">
    <property type="component" value="Unassembled WGS sequence"/>
</dbReference>
<organism evidence="1 2">
    <name type="scientific">Scopulibacillus cellulosilyticus</name>
    <dbReference type="NCBI Taxonomy" id="2665665"/>
    <lineage>
        <taxon>Bacteria</taxon>
        <taxon>Bacillati</taxon>
        <taxon>Bacillota</taxon>
        <taxon>Bacilli</taxon>
        <taxon>Bacillales</taxon>
        <taxon>Sporolactobacillaceae</taxon>
        <taxon>Scopulibacillus</taxon>
    </lineage>
</organism>
<name>A0ABW2PPY7_9BACL</name>
<gene>
    <name evidence="1" type="ORF">ACFQRG_00445</name>
</gene>
<keyword evidence="2" id="KW-1185">Reference proteome</keyword>